<dbReference type="PANTHER" id="PTHR48022">
    <property type="entry name" value="PLASTIDIC GLUCOSE TRANSPORTER 4"/>
    <property type="match status" value="1"/>
</dbReference>
<reference evidence="6 7" key="2">
    <citation type="journal article" date="2021" name="Curr. Genet.">
        <title>Genetic response to nitrogen starvation in the aggressive Eucalyptus foliar pathogen Teratosphaeria destructans.</title>
        <authorList>
            <person name="Havenga M."/>
            <person name="Wingfield B.D."/>
            <person name="Wingfield M.J."/>
            <person name="Dreyer L.L."/>
            <person name="Roets F."/>
            <person name="Aylward J."/>
        </authorList>
    </citation>
    <scope>NUCLEOTIDE SEQUENCE [LARGE SCALE GENOMIC DNA]</scope>
    <source>
        <strain evidence="6">CMW44962</strain>
    </source>
</reference>
<keyword evidence="7" id="KW-1185">Reference proteome</keyword>
<dbReference type="EMBL" id="RIBY02000002">
    <property type="protein sequence ID" value="KAH9845690.1"/>
    <property type="molecule type" value="Genomic_DNA"/>
</dbReference>
<comment type="caution">
    <text evidence="6">The sequence shown here is derived from an EMBL/GenBank/DDBJ whole genome shotgun (WGS) entry which is preliminary data.</text>
</comment>
<feature type="transmembrane region" description="Helical" evidence="5">
    <location>
        <begin position="262"/>
        <end position="281"/>
    </location>
</feature>
<accession>A0A9W7W841</accession>
<evidence type="ECO:0000256" key="4">
    <source>
        <dbReference type="ARBA" id="ARBA00023136"/>
    </source>
</evidence>
<evidence type="ECO:0000256" key="5">
    <source>
        <dbReference type="SAM" id="Phobius"/>
    </source>
</evidence>
<feature type="transmembrane region" description="Helical" evidence="5">
    <location>
        <begin position="6"/>
        <end position="23"/>
    </location>
</feature>
<dbReference type="GO" id="GO:0005351">
    <property type="term" value="F:carbohydrate:proton symporter activity"/>
    <property type="evidence" value="ECO:0007669"/>
    <property type="project" value="TreeGrafter"/>
</dbReference>
<dbReference type="SUPFAM" id="SSF103473">
    <property type="entry name" value="MFS general substrate transporter"/>
    <property type="match status" value="1"/>
</dbReference>
<dbReference type="AlphaFoldDB" id="A0A9W7W841"/>
<evidence type="ECO:0000313" key="7">
    <source>
        <dbReference type="Proteomes" id="UP001138500"/>
    </source>
</evidence>
<protein>
    <submittedName>
        <fullName evidence="6">General substrate transporter</fullName>
    </submittedName>
</protein>
<name>A0A9W7W841_9PEZI</name>
<keyword evidence="2 5" id="KW-0812">Transmembrane</keyword>
<dbReference type="InterPro" id="IPR036259">
    <property type="entry name" value="MFS_trans_sf"/>
</dbReference>
<evidence type="ECO:0000313" key="6">
    <source>
        <dbReference type="EMBL" id="KAH9845690.1"/>
    </source>
</evidence>
<dbReference type="OrthoDB" id="6133115at2759"/>
<dbReference type="GO" id="GO:0016020">
    <property type="term" value="C:membrane"/>
    <property type="evidence" value="ECO:0007669"/>
    <property type="project" value="UniProtKB-SubCell"/>
</dbReference>
<evidence type="ECO:0000256" key="3">
    <source>
        <dbReference type="ARBA" id="ARBA00022989"/>
    </source>
</evidence>
<evidence type="ECO:0000256" key="1">
    <source>
        <dbReference type="ARBA" id="ARBA00004141"/>
    </source>
</evidence>
<dbReference type="Gene3D" id="1.20.1250.20">
    <property type="entry name" value="MFS general substrate transporter like domains"/>
    <property type="match status" value="1"/>
</dbReference>
<feature type="transmembrane region" description="Helical" evidence="5">
    <location>
        <begin position="174"/>
        <end position="197"/>
    </location>
</feature>
<dbReference type="PANTHER" id="PTHR48022:SF2">
    <property type="entry name" value="PLASTIDIC GLUCOSE TRANSPORTER 4"/>
    <property type="match status" value="1"/>
</dbReference>
<reference evidence="6 7" key="1">
    <citation type="journal article" date="2018" name="IMA Fungus">
        <title>IMA Genome-F 10: Nine draft genome sequences of Claviceps purpurea s.lat., including C. arundinis, C. humidiphila, and C. cf. spartinae, pseudomolecules for the pitch canker pathogen Fusarium circinatum, draft genome of Davidsoniella eucalypti, Grosmannia galeiformis, Quambalaria eucalypti, and Teratosphaeria destructans.</title>
        <authorList>
            <person name="Wingfield B.D."/>
            <person name="Liu M."/>
            <person name="Nguyen H.D."/>
            <person name="Lane F.A."/>
            <person name="Morgan S.W."/>
            <person name="De Vos L."/>
            <person name="Wilken P.M."/>
            <person name="Duong T.A."/>
            <person name="Aylward J."/>
            <person name="Coetzee M.P."/>
            <person name="Dadej K."/>
            <person name="De Beer Z.W."/>
            <person name="Findlay W."/>
            <person name="Havenga M."/>
            <person name="Kolarik M."/>
            <person name="Menzies J.G."/>
            <person name="Naidoo K."/>
            <person name="Pochopski O."/>
            <person name="Shoukouhi P."/>
            <person name="Santana Q.C."/>
            <person name="Seifert K.A."/>
            <person name="Soal N."/>
            <person name="Steenkamp E.T."/>
            <person name="Tatham C.T."/>
            <person name="van der Nest M.A."/>
            <person name="Wingfield M.J."/>
        </authorList>
    </citation>
    <scope>NUCLEOTIDE SEQUENCE [LARGE SCALE GENOMIC DNA]</scope>
    <source>
        <strain evidence="6">CMW44962</strain>
    </source>
</reference>
<feature type="transmembrane region" description="Helical" evidence="5">
    <location>
        <begin position="209"/>
        <end position="230"/>
    </location>
</feature>
<gene>
    <name evidence="6" type="ORF">Tdes44962_MAKER01121</name>
</gene>
<organism evidence="6 7">
    <name type="scientific">Teratosphaeria destructans</name>
    <dbReference type="NCBI Taxonomy" id="418781"/>
    <lineage>
        <taxon>Eukaryota</taxon>
        <taxon>Fungi</taxon>
        <taxon>Dikarya</taxon>
        <taxon>Ascomycota</taxon>
        <taxon>Pezizomycotina</taxon>
        <taxon>Dothideomycetes</taxon>
        <taxon>Dothideomycetidae</taxon>
        <taxon>Mycosphaerellales</taxon>
        <taxon>Teratosphaeriaceae</taxon>
        <taxon>Teratosphaeria</taxon>
    </lineage>
</organism>
<dbReference type="Proteomes" id="UP001138500">
    <property type="component" value="Unassembled WGS sequence"/>
</dbReference>
<dbReference type="InterPro" id="IPR050360">
    <property type="entry name" value="MFS_Sugar_Transporters"/>
</dbReference>
<proteinExistence type="predicted"/>
<keyword evidence="4 5" id="KW-0472">Membrane</keyword>
<feature type="transmembrane region" description="Helical" evidence="5">
    <location>
        <begin position="132"/>
        <end position="154"/>
    </location>
</feature>
<keyword evidence="3 5" id="KW-1133">Transmembrane helix</keyword>
<evidence type="ECO:0000256" key="2">
    <source>
        <dbReference type="ARBA" id="ARBA00022692"/>
    </source>
</evidence>
<comment type="subcellular location">
    <subcellularLocation>
        <location evidence="1">Membrane</location>
        <topology evidence="1">Multi-pass membrane protein</topology>
    </subcellularLocation>
</comment>
<dbReference type="InterPro" id="IPR005828">
    <property type="entry name" value="MFS_sugar_transport-like"/>
</dbReference>
<dbReference type="Pfam" id="PF00083">
    <property type="entry name" value="Sugar_tr"/>
    <property type="match status" value="1"/>
</dbReference>
<sequence>MYEKVVLSHASGLVITSICYQLLPPRPLHFLIRSTVTVGGPADVVAASRNEVYKALSNNVNSKWTRDSGPRRLNKGIATMFASAAANEYELNDNLGTISSSLPGVTLAGVSLGGLPSFIPASYVSDYMGRRFTVALGSCIMFAAAGINLALQSWNAGLAFLGALAAERYGRRPLWLLSVSGMLVSFIIVTALSASFIEKGIKAAGGATVACLFMFFGFYDIAFTPLSIAYPVEILPFHPRAKDLPVNLTTVPIALDAIEWKFYFVYIANLAAMIPIIYLPFQVTKGRTLEEIASVFDVEAAETDAFRRASVAAGKSSFINVNCEAVHYLRHDWLWISGLYCWNLGLQSMLCSRLVTQASLCGTCLRDARWPYKHL</sequence>